<dbReference type="InterPro" id="IPR004875">
    <property type="entry name" value="DDE_SF_endonuclease_dom"/>
</dbReference>
<dbReference type="OrthoDB" id="6428588at2759"/>
<dbReference type="PANTHER" id="PTHR19303:SF26">
    <property type="entry name" value="TIGGER TRANSPOSABLE ELEMENT-DERIVED PROTEIN 1"/>
    <property type="match status" value="1"/>
</dbReference>
<dbReference type="EMBL" id="BMAV01001090">
    <property type="protein sequence ID" value="GFY38846.1"/>
    <property type="molecule type" value="Genomic_DNA"/>
</dbReference>
<evidence type="ECO:0000313" key="3">
    <source>
        <dbReference type="Proteomes" id="UP000886998"/>
    </source>
</evidence>
<dbReference type="GO" id="GO:0005634">
    <property type="term" value="C:nucleus"/>
    <property type="evidence" value="ECO:0007669"/>
    <property type="project" value="TreeGrafter"/>
</dbReference>
<comment type="caution">
    <text evidence="2">The sequence shown here is derived from an EMBL/GenBank/DDBJ whole genome shotgun (WGS) entry which is preliminary data.</text>
</comment>
<name>A0A8X6WSA2_9ARAC</name>
<feature type="domain" description="DDE-1" evidence="1">
    <location>
        <begin position="3"/>
        <end position="97"/>
    </location>
</feature>
<dbReference type="GO" id="GO:0003677">
    <property type="term" value="F:DNA binding"/>
    <property type="evidence" value="ECO:0007669"/>
    <property type="project" value="TreeGrafter"/>
</dbReference>
<dbReference type="Proteomes" id="UP000886998">
    <property type="component" value="Unassembled WGS sequence"/>
</dbReference>
<accession>A0A8X6WSA2</accession>
<keyword evidence="3" id="KW-1185">Reference proteome</keyword>
<organism evidence="2 3">
    <name type="scientific">Trichonephila inaurata madagascariensis</name>
    <dbReference type="NCBI Taxonomy" id="2747483"/>
    <lineage>
        <taxon>Eukaryota</taxon>
        <taxon>Metazoa</taxon>
        <taxon>Ecdysozoa</taxon>
        <taxon>Arthropoda</taxon>
        <taxon>Chelicerata</taxon>
        <taxon>Arachnida</taxon>
        <taxon>Araneae</taxon>
        <taxon>Araneomorphae</taxon>
        <taxon>Entelegynae</taxon>
        <taxon>Araneoidea</taxon>
        <taxon>Nephilidae</taxon>
        <taxon>Trichonephila</taxon>
        <taxon>Trichonephila inaurata</taxon>
    </lineage>
</organism>
<dbReference type="Pfam" id="PF03184">
    <property type="entry name" value="DDE_1"/>
    <property type="match status" value="1"/>
</dbReference>
<reference evidence="2" key="1">
    <citation type="submission" date="2020-08" db="EMBL/GenBank/DDBJ databases">
        <title>Multicomponent nature underlies the extraordinary mechanical properties of spider dragline silk.</title>
        <authorList>
            <person name="Kono N."/>
            <person name="Nakamura H."/>
            <person name="Mori M."/>
            <person name="Yoshida Y."/>
            <person name="Ohtoshi R."/>
            <person name="Malay A.D."/>
            <person name="Moran D.A.P."/>
            <person name="Tomita M."/>
            <person name="Numata K."/>
            <person name="Arakawa K."/>
        </authorList>
    </citation>
    <scope>NUCLEOTIDE SEQUENCE</scope>
</reference>
<dbReference type="InterPro" id="IPR050863">
    <property type="entry name" value="CenT-Element_Derived"/>
</dbReference>
<sequence>MDTMKTFQNLFTEYFCLPVKRYCKIKKLESRALLLIDNASSHPTNLSDLITCIPVEVVFLPPNTTAFIQPMDQGAISNLKAYYLGGTFRQMFEKTDGEEK</sequence>
<protein>
    <submittedName>
        <fullName evidence="2">HTH CENPB-type domain-containing protein</fullName>
    </submittedName>
</protein>
<dbReference type="AlphaFoldDB" id="A0A8X6WSA2"/>
<evidence type="ECO:0000313" key="2">
    <source>
        <dbReference type="EMBL" id="GFY38846.1"/>
    </source>
</evidence>
<evidence type="ECO:0000259" key="1">
    <source>
        <dbReference type="Pfam" id="PF03184"/>
    </source>
</evidence>
<gene>
    <name evidence="2" type="primary">UY3_03784</name>
    <name evidence="2" type="ORF">TNIN_401171</name>
</gene>
<dbReference type="PANTHER" id="PTHR19303">
    <property type="entry name" value="TRANSPOSON"/>
    <property type="match status" value="1"/>
</dbReference>
<proteinExistence type="predicted"/>